<dbReference type="AlphaFoldDB" id="A0A7I7XY71"/>
<reference evidence="2" key="1">
    <citation type="journal article" date="2019" name="Emerg. Microbes Infect.">
        <title>Comprehensive subspecies identification of 175 nontuberculous mycobacteria species based on 7547 genomic profiles.</title>
        <authorList>
            <person name="Matsumoto Y."/>
            <person name="Kinjo T."/>
            <person name="Motooka D."/>
            <person name="Nabeya D."/>
            <person name="Jung N."/>
            <person name="Uechi K."/>
            <person name="Horii T."/>
            <person name="Iida T."/>
            <person name="Fujita J."/>
            <person name="Nakamura S."/>
        </authorList>
    </citation>
    <scope>NUCLEOTIDE SEQUENCE [LARGE SCALE GENOMIC DNA]</scope>
    <source>
        <strain evidence="2">JCM 13671</strain>
    </source>
</reference>
<dbReference type="Proteomes" id="UP000466931">
    <property type="component" value="Chromosome"/>
</dbReference>
<name>A0A7I7XY71_9MYCO</name>
<keyword evidence="1" id="KW-1133">Transmembrane helix</keyword>
<keyword evidence="1" id="KW-0812">Transmembrane</keyword>
<accession>A0A7I7XY71</accession>
<feature type="transmembrane region" description="Helical" evidence="1">
    <location>
        <begin position="6"/>
        <end position="27"/>
    </location>
</feature>
<organism evidence="2 3">
    <name type="scientific">Mycolicibacterium confluentis</name>
    <dbReference type="NCBI Taxonomy" id="28047"/>
    <lineage>
        <taxon>Bacteria</taxon>
        <taxon>Bacillati</taxon>
        <taxon>Actinomycetota</taxon>
        <taxon>Actinomycetes</taxon>
        <taxon>Mycobacteriales</taxon>
        <taxon>Mycobacteriaceae</taxon>
        <taxon>Mycolicibacterium</taxon>
    </lineage>
</organism>
<evidence type="ECO:0000313" key="3">
    <source>
        <dbReference type="Proteomes" id="UP000466931"/>
    </source>
</evidence>
<protein>
    <submittedName>
        <fullName evidence="2">Uncharacterized protein</fullName>
    </submittedName>
</protein>
<keyword evidence="1" id="KW-0472">Membrane</keyword>
<keyword evidence="3" id="KW-1185">Reference proteome</keyword>
<evidence type="ECO:0000256" key="1">
    <source>
        <dbReference type="SAM" id="Phobius"/>
    </source>
</evidence>
<gene>
    <name evidence="2" type="ORF">MCNF_29200</name>
</gene>
<sequence>MPSATWMTWVGSISLGMSALGLTVYVFGRRSAHKVSQEDALAHLAVFDLDKAEGEAK</sequence>
<dbReference type="EMBL" id="AP022612">
    <property type="protein sequence ID" value="BBZ34315.1"/>
    <property type="molecule type" value="Genomic_DNA"/>
</dbReference>
<evidence type="ECO:0000313" key="2">
    <source>
        <dbReference type="EMBL" id="BBZ34315.1"/>
    </source>
</evidence>
<proteinExistence type="predicted"/>
<reference evidence="2" key="2">
    <citation type="submission" date="2020-02" db="EMBL/GenBank/DDBJ databases">
        <authorList>
            <person name="Matsumoto Y."/>
            <person name="Motooka D."/>
            <person name="Nakamura S."/>
        </authorList>
    </citation>
    <scope>NUCLEOTIDE SEQUENCE</scope>
    <source>
        <strain evidence="2">JCM 13671</strain>
    </source>
</reference>